<evidence type="ECO:0000256" key="3">
    <source>
        <dbReference type="RuleBase" id="RU003476"/>
    </source>
</evidence>
<dbReference type="EMBL" id="JACSQL010000002">
    <property type="protein sequence ID" value="MBD7967972.1"/>
    <property type="molecule type" value="Genomic_DNA"/>
</dbReference>
<sequence length="199" mass="22261">MKESIVRQKHPKLKHPDSNPALVETTVSTESIFEGKVVSLHLDTVTLPNGQTGKREIIRHPGAVAVLAVRGDRMLVVDQYRQALGRTELEIPAGKLDPGEDPEEAAKRELREETGFRAKSLVPLPAFYTSPGFADEVIYLYMAEELEAGEMELDEDEFLEVSEITLDEAYLLIKEGRISDAKTILAVYAWHLYQLTGKL</sequence>
<feature type="domain" description="Nudix hydrolase" evidence="5">
    <location>
        <begin position="58"/>
        <end position="186"/>
    </location>
</feature>
<dbReference type="PROSITE" id="PS51462">
    <property type="entry name" value="NUDIX"/>
    <property type="match status" value="1"/>
</dbReference>
<comment type="caution">
    <text evidence="6">The sequence shown here is derived from an EMBL/GenBank/DDBJ whole genome shotgun (WGS) entry which is preliminary data.</text>
</comment>
<comment type="similarity">
    <text evidence="3">Belongs to the Nudix hydrolase family.</text>
</comment>
<reference evidence="6 7" key="1">
    <citation type="submission" date="2020-08" db="EMBL/GenBank/DDBJ databases">
        <title>A Genomic Blueprint of the Chicken Gut Microbiome.</title>
        <authorList>
            <person name="Gilroy R."/>
            <person name="Ravi A."/>
            <person name="Getino M."/>
            <person name="Pursley I."/>
            <person name="Horton D.L."/>
            <person name="Alikhan N.-F."/>
            <person name="Baker D."/>
            <person name="Gharbi K."/>
            <person name="Hall N."/>
            <person name="Watson M."/>
            <person name="Adriaenssens E.M."/>
            <person name="Foster-Nyarko E."/>
            <person name="Jarju S."/>
            <person name="Secka A."/>
            <person name="Antonio M."/>
            <person name="Oren A."/>
            <person name="Chaudhuri R."/>
            <person name="La Ragione R.M."/>
            <person name="Hildebrand F."/>
            <person name="Pallen M.J."/>
        </authorList>
    </citation>
    <scope>NUCLEOTIDE SEQUENCE [LARGE SCALE GENOMIC DNA]</scope>
    <source>
        <strain evidence="6 7">Sa2BVA9</strain>
    </source>
</reference>
<dbReference type="PANTHER" id="PTHR11839:SF18">
    <property type="entry name" value="NUDIX HYDROLASE DOMAIN-CONTAINING PROTEIN"/>
    <property type="match status" value="1"/>
</dbReference>
<keyword evidence="2 3" id="KW-0378">Hydrolase</keyword>
<evidence type="ECO:0000256" key="1">
    <source>
        <dbReference type="ARBA" id="ARBA00001946"/>
    </source>
</evidence>
<dbReference type="Pfam" id="PF00293">
    <property type="entry name" value="NUDIX"/>
    <property type="match status" value="1"/>
</dbReference>
<accession>A0ABR8SWT5</accession>
<evidence type="ECO:0000313" key="6">
    <source>
        <dbReference type="EMBL" id="MBD7967972.1"/>
    </source>
</evidence>
<dbReference type="RefSeq" id="WP_191799183.1">
    <property type="nucleotide sequence ID" value="NZ_JACSQL010000002.1"/>
</dbReference>
<proteinExistence type="inferred from homology"/>
<evidence type="ECO:0000256" key="2">
    <source>
        <dbReference type="ARBA" id="ARBA00022801"/>
    </source>
</evidence>
<comment type="cofactor">
    <cofactor evidence="1">
        <name>Mg(2+)</name>
        <dbReference type="ChEBI" id="CHEBI:18420"/>
    </cofactor>
</comment>
<name>A0ABR8SWT5_9BACL</name>
<dbReference type="PRINTS" id="PR00502">
    <property type="entry name" value="NUDIXFAMILY"/>
</dbReference>
<protein>
    <submittedName>
        <fullName evidence="6">NUDIX hydrolase</fullName>
    </submittedName>
</protein>
<evidence type="ECO:0000259" key="5">
    <source>
        <dbReference type="PROSITE" id="PS51462"/>
    </source>
</evidence>
<dbReference type="InterPro" id="IPR020476">
    <property type="entry name" value="Nudix_hydrolase"/>
</dbReference>
<dbReference type="InterPro" id="IPR000086">
    <property type="entry name" value="NUDIX_hydrolase_dom"/>
</dbReference>
<dbReference type="Gene3D" id="3.90.79.10">
    <property type="entry name" value="Nucleoside Triphosphate Pyrophosphohydrolase"/>
    <property type="match status" value="1"/>
</dbReference>
<evidence type="ECO:0000256" key="4">
    <source>
        <dbReference type="SAM" id="MobiDB-lite"/>
    </source>
</evidence>
<organism evidence="6 7">
    <name type="scientific">Paenibacillus gallinarum</name>
    <dbReference type="NCBI Taxonomy" id="2762232"/>
    <lineage>
        <taxon>Bacteria</taxon>
        <taxon>Bacillati</taxon>
        <taxon>Bacillota</taxon>
        <taxon>Bacilli</taxon>
        <taxon>Bacillales</taxon>
        <taxon>Paenibacillaceae</taxon>
        <taxon>Paenibacillus</taxon>
    </lineage>
</organism>
<dbReference type="Proteomes" id="UP000608071">
    <property type="component" value="Unassembled WGS sequence"/>
</dbReference>
<dbReference type="GO" id="GO:0016787">
    <property type="term" value="F:hydrolase activity"/>
    <property type="evidence" value="ECO:0007669"/>
    <property type="project" value="UniProtKB-KW"/>
</dbReference>
<feature type="region of interest" description="Disordered" evidence="4">
    <location>
        <begin position="1"/>
        <end position="20"/>
    </location>
</feature>
<dbReference type="InterPro" id="IPR020084">
    <property type="entry name" value="NUDIX_hydrolase_CS"/>
</dbReference>
<keyword evidence="7" id="KW-1185">Reference proteome</keyword>
<dbReference type="PANTHER" id="PTHR11839">
    <property type="entry name" value="UDP/ADP-SUGAR PYROPHOSPHATASE"/>
    <property type="match status" value="1"/>
</dbReference>
<gene>
    <name evidence="6" type="ORF">H9647_07845</name>
</gene>
<dbReference type="PROSITE" id="PS00893">
    <property type="entry name" value="NUDIX_BOX"/>
    <property type="match status" value="1"/>
</dbReference>
<evidence type="ECO:0000313" key="7">
    <source>
        <dbReference type="Proteomes" id="UP000608071"/>
    </source>
</evidence>
<dbReference type="InterPro" id="IPR015797">
    <property type="entry name" value="NUDIX_hydrolase-like_dom_sf"/>
</dbReference>
<dbReference type="SUPFAM" id="SSF55811">
    <property type="entry name" value="Nudix"/>
    <property type="match status" value="1"/>
</dbReference>